<dbReference type="PROSITE" id="PS00463">
    <property type="entry name" value="ZN2_CY6_FUNGAL_1"/>
    <property type="match status" value="1"/>
</dbReference>
<dbReference type="PANTHER" id="PTHR46910">
    <property type="entry name" value="TRANSCRIPTION FACTOR PDR1"/>
    <property type="match status" value="1"/>
</dbReference>
<keyword evidence="2" id="KW-0539">Nucleus</keyword>
<dbReference type="SUPFAM" id="SSF57701">
    <property type="entry name" value="Zn2/Cys6 DNA-binding domain"/>
    <property type="match status" value="1"/>
</dbReference>
<dbReference type="SMART" id="SM00906">
    <property type="entry name" value="Fungal_trans"/>
    <property type="match status" value="1"/>
</dbReference>
<feature type="compositionally biased region" description="Polar residues" evidence="3">
    <location>
        <begin position="135"/>
        <end position="144"/>
    </location>
</feature>
<keyword evidence="1" id="KW-0479">Metal-binding</keyword>
<dbReference type="GO" id="GO:0003677">
    <property type="term" value="F:DNA binding"/>
    <property type="evidence" value="ECO:0007669"/>
    <property type="project" value="InterPro"/>
</dbReference>
<organism evidence="5 6">
    <name type="scientific">Cylindrobasidium torrendii FP15055 ss-10</name>
    <dbReference type="NCBI Taxonomy" id="1314674"/>
    <lineage>
        <taxon>Eukaryota</taxon>
        <taxon>Fungi</taxon>
        <taxon>Dikarya</taxon>
        <taxon>Basidiomycota</taxon>
        <taxon>Agaricomycotina</taxon>
        <taxon>Agaricomycetes</taxon>
        <taxon>Agaricomycetidae</taxon>
        <taxon>Agaricales</taxon>
        <taxon>Marasmiineae</taxon>
        <taxon>Physalacriaceae</taxon>
        <taxon>Cylindrobasidium</taxon>
    </lineage>
</organism>
<dbReference type="OrthoDB" id="4456959at2759"/>
<dbReference type="GO" id="GO:0000981">
    <property type="term" value="F:DNA-binding transcription factor activity, RNA polymerase II-specific"/>
    <property type="evidence" value="ECO:0007669"/>
    <property type="project" value="InterPro"/>
</dbReference>
<dbReference type="Proteomes" id="UP000054007">
    <property type="component" value="Unassembled WGS sequence"/>
</dbReference>
<evidence type="ECO:0000256" key="3">
    <source>
        <dbReference type="SAM" id="MobiDB-lite"/>
    </source>
</evidence>
<dbReference type="Pfam" id="PF00172">
    <property type="entry name" value="Zn_clus"/>
    <property type="match status" value="1"/>
</dbReference>
<evidence type="ECO:0000313" key="6">
    <source>
        <dbReference type="Proteomes" id="UP000054007"/>
    </source>
</evidence>
<evidence type="ECO:0000256" key="2">
    <source>
        <dbReference type="ARBA" id="ARBA00023242"/>
    </source>
</evidence>
<feature type="domain" description="Zn(2)-C6 fungal-type" evidence="4">
    <location>
        <begin position="15"/>
        <end position="48"/>
    </location>
</feature>
<dbReference type="Gene3D" id="4.10.240.10">
    <property type="entry name" value="Zn(2)-C6 fungal-type DNA-binding domain"/>
    <property type="match status" value="1"/>
</dbReference>
<sequence>MEASSSNKSRRVQGSCDNCRIRKIRCDSATHAGNKCTNCSKSRIDCTHVAAMSRKNGGLPMNLTSWDAETVSEDLRTHIDSILSDTYTLPKDKLVANALLKALARYARQLEVKLRATEHRTSGSTPPGGTHVPTPCQSCSSKTAGNEEDEVVRMRAPISQLQVSESSTRFGSSEDVGIFESALKDEVDPAYKLRRPAFWYAPDHPWEYLDITEPPSLRFPPPDLLHGLVSLFFRHVQLYLIHVPTFTRQIVAGLHHRSRAFGCVVLAVCALGARHSDDSRVGQGHHKGWDYYSQLRAVHVGQYLKQENLLWDLQLMPLMASYAYGLMLPDHCTMLTGMGVMLSQSRGLHRLKRVEGKPWTPEDEMLKRTFWILVAFDIYVGSFDGKPRVTNYDEIGADYPLEVDDEFWPGEVLADPQNPWRQPFGVPCKISVFIEHLKLLEIYSFAQTTIYSIRRAPFWDAIGCPEWGRNIVVELDSALNAWLSNLPAHLCWDPHAPTPSALVLYATYQWICIQLHRPYLREYASMAACVTAARSCSHAVAAYNKVWPYLPMHTAFGWITFSSIVLLLHLKSNKMASARDLEDVSKNMELLAQYEGVWQVAGRYQ</sequence>
<name>A0A0D7BAH3_9AGAR</name>
<dbReference type="SMART" id="SM00066">
    <property type="entry name" value="GAL4"/>
    <property type="match status" value="1"/>
</dbReference>
<dbReference type="GO" id="GO:0006351">
    <property type="term" value="P:DNA-templated transcription"/>
    <property type="evidence" value="ECO:0007669"/>
    <property type="project" value="InterPro"/>
</dbReference>
<dbReference type="InterPro" id="IPR007219">
    <property type="entry name" value="XnlR_reg_dom"/>
</dbReference>
<dbReference type="CDD" id="cd12148">
    <property type="entry name" value="fungal_TF_MHR"/>
    <property type="match status" value="1"/>
</dbReference>
<dbReference type="STRING" id="1314674.A0A0D7BAH3"/>
<evidence type="ECO:0000313" key="5">
    <source>
        <dbReference type="EMBL" id="KIY67548.1"/>
    </source>
</evidence>
<dbReference type="GO" id="GO:0008270">
    <property type="term" value="F:zinc ion binding"/>
    <property type="evidence" value="ECO:0007669"/>
    <property type="project" value="InterPro"/>
</dbReference>
<dbReference type="InterPro" id="IPR001138">
    <property type="entry name" value="Zn2Cys6_DnaBD"/>
</dbReference>
<dbReference type="AlphaFoldDB" id="A0A0D7BAH3"/>
<dbReference type="PROSITE" id="PS50048">
    <property type="entry name" value="ZN2_CY6_FUNGAL_2"/>
    <property type="match status" value="1"/>
</dbReference>
<accession>A0A0D7BAH3</accession>
<dbReference type="PANTHER" id="PTHR46910:SF38">
    <property type="entry name" value="ZN(2)-C6 FUNGAL-TYPE DOMAIN-CONTAINING PROTEIN"/>
    <property type="match status" value="1"/>
</dbReference>
<evidence type="ECO:0000256" key="1">
    <source>
        <dbReference type="ARBA" id="ARBA00022723"/>
    </source>
</evidence>
<evidence type="ECO:0000259" key="4">
    <source>
        <dbReference type="PROSITE" id="PS50048"/>
    </source>
</evidence>
<protein>
    <recommendedName>
        <fullName evidence="4">Zn(2)-C6 fungal-type domain-containing protein</fullName>
    </recommendedName>
</protein>
<dbReference type="InterPro" id="IPR050987">
    <property type="entry name" value="AtrR-like"/>
</dbReference>
<keyword evidence="6" id="KW-1185">Reference proteome</keyword>
<gene>
    <name evidence="5" type="ORF">CYLTODRAFT_289996</name>
</gene>
<reference evidence="5 6" key="1">
    <citation type="journal article" date="2015" name="Fungal Genet. Biol.">
        <title>Evolution of novel wood decay mechanisms in Agaricales revealed by the genome sequences of Fistulina hepatica and Cylindrobasidium torrendii.</title>
        <authorList>
            <person name="Floudas D."/>
            <person name="Held B.W."/>
            <person name="Riley R."/>
            <person name="Nagy L.G."/>
            <person name="Koehler G."/>
            <person name="Ransdell A.S."/>
            <person name="Younus H."/>
            <person name="Chow J."/>
            <person name="Chiniquy J."/>
            <person name="Lipzen A."/>
            <person name="Tritt A."/>
            <person name="Sun H."/>
            <person name="Haridas S."/>
            <person name="LaButti K."/>
            <person name="Ohm R.A."/>
            <person name="Kues U."/>
            <person name="Blanchette R.A."/>
            <person name="Grigoriev I.V."/>
            <person name="Minto R.E."/>
            <person name="Hibbett D.S."/>
        </authorList>
    </citation>
    <scope>NUCLEOTIDE SEQUENCE [LARGE SCALE GENOMIC DNA]</scope>
    <source>
        <strain evidence="5 6">FP15055 ss-10</strain>
    </source>
</reference>
<proteinExistence type="predicted"/>
<feature type="region of interest" description="Disordered" evidence="3">
    <location>
        <begin position="117"/>
        <end position="148"/>
    </location>
</feature>
<dbReference type="EMBL" id="KN880523">
    <property type="protein sequence ID" value="KIY67548.1"/>
    <property type="molecule type" value="Genomic_DNA"/>
</dbReference>
<dbReference type="Pfam" id="PF04082">
    <property type="entry name" value="Fungal_trans"/>
    <property type="match status" value="1"/>
</dbReference>
<dbReference type="CDD" id="cd00067">
    <property type="entry name" value="GAL4"/>
    <property type="match status" value="1"/>
</dbReference>
<dbReference type="InterPro" id="IPR036864">
    <property type="entry name" value="Zn2-C6_fun-type_DNA-bd_sf"/>
</dbReference>